<evidence type="ECO:0000313" key="13">
    <source>
        <dbReference type="EMBL" id="KAK8960382.1"/>
    </source>
</evidence>
<evidence type="ECO:0000256" key="7">
    <source>
        <dbReference type="ARBA" id="ARBA00023006"/>
    </source>
</evidence>
<comment type="subcellular location">
    <subcellularLocation>
        <location evidence="1">Endoplasmic reticulum membrane</location>
        <topology evidence="1">Peripheral membrane protein</topology>
    </subcellularLocation>
    <subcellularLocation>
        <location evidence="2">Preautophagosomal structure membrane</location>
        <topology evidence="2">Peripheral membrane protein</topology>
    </subcellularLocation>
</comment>
<evidence type="ECO:0000256" key="2">
    <source>
        <dbReference type="ARBA" id="ARBA00004623"/>
    </source>
</evidence>
<evidence type="ECO:0000313" key="14">
    <source>
        <dbReference type="Proteomes" id="UP001412067"/>
    </source>
</evidence>
<keyword evidence="5" id="KW-0813">Transport</keyword>
<keyword evidence="6" id="KW-0256">Endoplasmic reticulum</keyword>
<organism evidence="13 14">
    <name type="scientific">Platanthera guangdongensis</name>
    <dbReference type="NCBI Taxonomy" id="2320717"/>
    <lineage>
        <taxon>Eukaryota</taxon>
        <taxon>Viridiplantae</taxon>
        <taxon>Streptophyta</taxon>
        <taxon>Embryophyta</taxon>
        <taxon>Tracheophyta</taxon>
        <taxon>Spermatophyta</taxon>
        <taxon>Magnoliopsida</taxon>
        <taxon>Liliopsida</taxon>
        <taxon>Asparagales</taxon>
        <taxon>Orchidaceae</taxon>
        <taxon>Orchidoideae</taxon>
        <taxon>Orchideae</taxon>
        <taxon>Orchidinae</taxon>
        <taxon>Platanthera</taxon>
    </lineage>
</organism>
<comment type="caution">
    <text evidence="13">The sequence shown here is derived from an EMBL/GenBank/DDBJ whole genome shotgun (WGS) entry which is preliminary data.</text>
</comment>
<keyword evidence="7" id="KW-0072">Autophagy</keyword>
<dbReference type="Pfam" id="PF13329">
    <property type="entry name" value="ATG2_CAD"/>
    <property type="match status" value="2"/>
</dbReference>
<protein>
    <recommendedName>
        <fullName evidence="4">Autophagy-related protein 2</fullName>
    </recommendedName>
</protein>
<feature type="compositionally biased region" description="Polar residues" evidence="12">
    <location>
        <begin position="1379"/>
        <end position="1396"/>
    </location>
</feature>
<dbReference type="PANTHER" id="PTHR13190">
    <property type="entry name" value="AUTOPHAGY-RELATED 2, ISOFORM A"/>
    <property type="match status" value="1"/>
</dbReference>
<keyword evidence="8" id="KW-0445">Lipid transport</keyword>
<evidence type="ECO:0000256" key="12">
    <source>
        <dbReference type="SAM" id="MobiDB-lite"/>
    </source>
</evidence>
<keyword evidence="14" id="KW-1185">Reference proteome</keyword>
<evidence type="ECO:0000256" key="1">
    <source>
        <dbReference type="ARBA" id="ARBA00004406"/>
    </source>
</evidence>
<evidence type="ECO:0000256" key="11">
    <source>
        <dbReference type="ARBA" id="ARBA00024615"/>
    </source>
</evidence>
<evidence type="ECO:0000256" key="6">
    <source>
        <dbReference type="ARBA" id="ARBA00022824"/>
    </source>
</evidence>
<evidence type="ECO:0000256" key="5">
    <source>
        <dbReference type="ARBA" id="ARBA00022448"/>
    </source>
</evidence>
<comment type="catalytic activity">
    <reaction evidence="11">
        <text>a 1,2-diacyl-sn-glycero-3-phosphoethanolamine(in) = a 1,2-diacyl-sn-glycero-3-phosphoethanolamine(out)</text>
        <dbReference type="Rhea" id="RHEA:38895"/>
        <dbReference type="ChEBI" id="CHEBI:64612"/>
    </reaction>
</comment>
<sequence>MFPWDFARSAEAMFSRWAIKRVCKFLLKKKLGELILGDIDLDQLEVQFTRGTIQLSDLALNVDYINQKLAGSAVVLREGSIASLSIKIPWGLQNCEIELEELELVLAPFTGSKNHVSNSCSMPSSADKQHMSFGPDKIEQGTGRDTCGSVSLDIHEGVKTIAKIVKWLLTSFNVRLKNLIIAFDPCLEVNANKLPVNKSIVLRIAETEFGTFLYEDVDKVDIPKSDCLLGASKLTNFVKFEGAMIEVLMMTDIDKNSCPQDSLETLCNECSLSNLPLGSTIPILTSKSAGISGRMNLTIPLKNGSLDIHKIDAAVSFDPIELRLQPNTIEWIIFVSESIKRAGTAARSIHSNMIDSSCSGSRLHNHSSLRNSGILAADKTRPSIRKFSEDLHSDINCETFSEDLLPRMHVIQDWVPLSFKEDQSDLDQDIDQFFECFDEWRSSNATSGANGLWSWTCSVFGAISVASNVACGSGHVLTEHVETCLRATVAGFSLLLYFHDEEENISDQLLGSDQDVNESCQLDHLSPLTDSTQNPVLNWQSFDSYMSCFSSVNIDHSTVGEPNLNSLKIHHLDLKCQDVVFNFQIGSLKKDIQISIKHAKIDEYYNHKNNFRMNGFSHNGISCDQILTNKTMRQNVLAAFAPFPFHVQEDQGYDQETSVELKVEKFNENFSSQGRLIKVELMESFGDCSFYCTVSLADSNENSVSSTSFSVHLPHCVLWVNFHLADSLMNLFKKVEIYLKKSRENLDLLFDDFSCGKKLVSSNDVESASSSIKPVPTGDYLQGNVIFARTRIVICFPLQITEDFGHIYPMEKFIVLEHYPSPIVEKVSQVPYHLSKQLCAPNGSFCTPTVSLHFEVGTFDMYLTDSASEDAAVDQSTPLHLKDVIAVKVLSVTNRTDDQFGISIVWQKCPVTSPSMASRVWSMMSTHDHRSRNKVTGKACKYSSVAAVEDFEELSSEIRQDLILSSGFILQLSFSSILLNLRWHDYRQLNYLLDIVMPVLSNGSSSNLSVFEEDQPLCNHDISQATIIVDCDILDLQISADEVSDHTHSVGSWSCFRLVVQKFEIMSITNIGGISATNFFRLIHGEGQLWGSIFNGTASTSVTTQDVLLVSCMNSASRRGCGDGANVLSVGSAGTTITYLCNPELSRSCTSIFIRCGSIVAPDGRADWISDLCSFFNPPSENESSGSDVIQGKLSSNSTTYEASFFFELVDVALSYEPHFKHPVSNGDIAYVGCDGTFEANEGLSEQLVGCLLAASSFILSSHDISNSTISDYNIQLQDLGLLICTSSSLKSDNVSYDVSYLQKTGYAKVASGILLVAVLKIHGSRWEIECSDSHISFDTWHDTTHALFRLIAQLQQMYAPDMEDALAHLQSRWNTVQQNYNTNGSNDASDNSRASISFDAGKNLPKSDGNSQSIGLLDDIIENAFYTTRGSDNPVIPSLICRNNYNDGLNMSSNISLVEDVSSVKMSSNRSACNLGVKNSCSTSISGLDNSEIVSMNEKLLPQLIESNYFSAIIAPSLAAKGTPPVNDQRCKHDLPVPADVECRMGTWYEDGYLMVVDNHIPNSNILDSDQHDEESEFVPVDSVAPPNCSEKGKILLRNIDVRWRMFVGSGWSKQIINSTGKDGLELMLSGMNIHYLVYPDGGINVSKLFIHVQDFNLYDTRTNAPWKMVIGHYNSKGHPRESDSKAFKLDLETVRPDPATPLEDYRLFLECLPIRLHLDQSQISFLVSFFGDQSTVEDSLPMSKDVDRSFISEKKNNACRSPAIVEEALLPFFQKCDVKPLVVRVDYIPRHMDLASLRNGNYIELLNLVPWKGIDLQLKHVCALGLYGWMSVCETVVGQWLEDISHNQVHKLLKGLPPIRSLVSVATGTSKLITLPVKSYKRDKKLLKGMQRGAVAFVKSISLEAVGLGVHLASGAHDILLQTEYILANIQPSIPSSSEKSRIRKCANSLQPEGAQEGLRQAYESLSDGLSRTASGLLGTPIKEYRRGAGAGSALATAFRAAPAAVIAPVTASANAMRCALLGMRNSLDPEHMKESMDKYLGPSRP</sequence>
<comment type="similarity">
    <text evidence="3">Belongs to the ATG2 family.</text>
</comment>
<comment type="catalytic activity">
    <reaction evidence="10">
        <text>a 1,2-diacyl-sn-glycero-3-phospho-L-serine(in) = a 1,2-diacyl-sn-glycero-3-phospho-L-serine(out)</text>
        <dbReference type="Rhea" id="RHEA:38663"/>
        <dbReference type="ChEBI" id="CHEBI:57262"/>
    </reaction>
</comment>
<dbReference type="Proteomes" id="UP001412067">
    <property type="component" value="Unassembled WGS sequence"/>
</dbReference>
<proteinExistence type="inferred from homology"/>
<dbReference type="EMBL" id="JBBWWR010000010">
    <property type="protein sequence ID" value="KAK8960382.1"/>
    <property type="molecule type" value="Genomic_DNA"/>
</dbReference>
<name>A0ABR2M909_9ASPA</name>
<feature type="region of interest" description="Disordered" evidence="12">
    <location>
        <begin position="1379"/>
        <end position="1410"/>
    </location>
</feature>
<evidence type="ECO:0000256" key="9">
    <source>
        <dbReference type="ARBA" id="ARBA00023136"/>
    </source>
</evidence>
<dbReference type="InterPro" id="IPR026849">
    <property type="entry name" value="ATG2"/>
</dbReference>
<reference evidence="13 14" key="1">
    <citation type="journal article" date="2022" name="Nat. Plants">
        <title>Genomes of leafy and leafless Platanthera orchids illuminate the evolution of mycoheterotrophy.</title>
        <authorList>
            <person name="Li M.H."/>
            <person name="Liu K.W."/>
            <person name="Li Z."/>
            <person name="Lu H.C."/>
            <person name="Ye Q.L."/>
            <person name="Zhang D."/>
            <person name="Wang J.Y."/>
            <person name="Li Y.F."/>
            <person name="Zhong Z.M."/>
            <person name="Liu X."/>
            <person name="Yu X."/>
            <person name="Liu D.K."/>
            <person name="Tu X.D."/>
            <person name="Liu B."/>
            <person name="Hao Y."/>
            <person name="Liao X.Y."/>
            <person name="Jiang Y.T."/>
            <person name="Sun W.H."/>
            <person name="Chen J."/>
            <person name="Chen Y.Q."/>
            <person name="Ai Y."/>
            <person name="Zhai J.W."/>
            <person name="Wu S.S."/>
            <person name="Zhou Z."/>
            <person name="Hsiao Y.Y."/>
            <person name="Wu W.L."/>
            <person name="Chen Y.Y."/>
            <person name="Lin Y.F."/>
            <person name="Hsu J.L."/>
            <person name="Li C.Y."/>
            <person name="Wang Z.W."/>
            <person name="Zhao X."/>
            <person name="Zhong W.Y."/>
            <person name="Ma X.K."/>
            <person name="Ma L."/>
            <person name="Huang J."/>
            <person name="Chen G.Z."/>
            <person name="Huang M.Z."/>
            <person name="Huang L."/>
            <person name="Peng D.H."/>
            <person name="Luo Y.B."/>
            <person name="Zou S.Q."/>
            <person name="Chen S.P."/>
            <person name="Lan S."/>
            <person name="Tsai W.C."/>
            <person name="Van de Peer Y."/>
            <person name="Liu Z.J."/>
        </authorList>
    </citation>
    <scope>NUCLEOTIDE SEQUENCE [LARGE SCALE GENOMIC DNA]</scope>
    <source>
        <strain evidence="13">Lor288</strain>
    </source>
</reference>
<gene>
    <name evidence="13" type="ORF">KSP40_PGU008309</name>
</gene>
<keyword evidence="9" id="KW-0472">Membrane</keyword>
<dbReference type="PANTHER" id="PTHR13190:SF1">
    <property type="entry name" value="AUTOPHAGY-RELATED 2, ISOFORM A"/>
    <property type="match status" value="1"/>
</dbReference>
<evidence type="ECO:0000256" key="4">
    <source>
        <dbReference type="ARBA" id="ARBA00018070"/>
    </source>
</evidence>
<evidence type="ECO:0000256" key="10">
    <source>
        <dbReference type="ARBA" id="ARBA00024479"/>
    </source>
</evidence>
<evidence type="ECO:0000256" key="8">
    <source>
        <dbReference type="ARBA" id="ARBA00023055"/>
    </source>
</evidence>
<evidence type="ECO:0000256" key="3">
    <source>
        <dbReference type="ARBA" id="ARBA00009714"/>
    </source>
</evidence>
<accession>A0ABR2M909</accession>